<evidence type="ECO:0000313" key="3">
    <source>
        <dbReference type="EMBL" id="SCW40720.1"/>
    </source>
</evidence>
<feature type="transmembrane region" description="Helical" evidence="2">
    <location>
        <begin position="42"/>
        <end position="62"/>
    </location>
</feature>
<dbReference type="Proteomes" id="UP000199150">
    <property type="component" value="Unassembled WGS sequence"/>
</dbReference>
<keyword evidence="2" id="KW-0812">Transmembrane</keyword>
<evidence type="ECO:0008006" key="5">
    <source>
        <dbReference type="Google" id="ProtNLM"/>
    </source>
</evidence>
<keyword evidence="4" id="KW-1185">Reference proteome</keyword>
<dbReference type="RefSeq" id="WP_090644359.1">
    <property type="nucleotide sequence ID" value="NZ_CBCRYE010000001.1"/>
</dbReference>
<dbReference type="STRING" id="260084.SAMN02927928_0996"/>
<organism evidence="3 4">
    <name type="scientific">Asticcacaulis taihuensis</name>
    <dbReference type="NCBI Taxonomy" id="260084"/>
    <lineage>
        <taxon>Bacteria</taxon>
        <taxon>Pseudomonadati</taxon>
        <taxon>Pseudomonadota</taxon>
        <taxon>Alphaproteobacteria</taxon>
        <taxon>Caulobacterales</taxon>
        <taxon>Caulobacteraceae</taxon>
        <taxon>Asticcacaulis</taxon>
    </lineage>
</organism>
<proteinExistence type="predicted"/>
<dbReference type="OrthoDB" id="7308169at2"/>
<dbReference type="AlphaFoldDB" id="A0A1G4Q815"/>
<sequence length="149" mass="17368">MSSENGAPAPHKSLVPAKSGPRDWKAKARSVKRAAKRFSKKALGWIMIALGFVFLAAGFLLIIIPGHYFLILVGLIMILRNAFWARRQFIHLKRRHPNWVMPLRKLLRRNPQVVSIFWQQVLKFERLILRGRGQLVGIRRRFLRKPRTV</sequence>
<accession>A0A1G4Q815</accession>
<evidence type="ECO:0000256" key="2">
    <source>
        <dbReference type="SAM" id="Phobius"/>
    </source>
</evidence>
<gene>
    <name evidence="3" type="ORF">SAMN02927928_0996</name>
</gene>
<evidence type="ECO:0000313" key="4">
    <source>
        <dbReference type="Proteomes" id="UP000199150"/>
    </source>
</evidence>
<evidence type="ECO:0000256" key="1">
    <source>
        <dbReference type="SAM" id="MobiDB-lite"/>
    </source>
</evidence>
<feature type="transmembrane region" description="Helical" evidence="2">
    <location>
        <begin position="68"/>
        <end position="85"/>
    </location>
</feature>
<keyword evidence="2" id="KW-1133">Transmembrane helix</keyword>
<dbReference type="EMBL" id="FMTS01000001">
    <property type="protein sequence ID" value="SCW40720.1"/>
    <property type="molecule type" value="Genomic_DNA"/>
</dbReference>
<name>A0A1G4Q815_9CAUL</name>
<reference evidence="4" key="1">
    <citation type="submission" date="2016-10" db="EMBL/GenBank/DDBJ databases">
        <authorList>
            <person name="Varghese N."/>
            <person name="Submissions S."/>
        </authorList>
    </citation>
    <scope>NUCLEOTIDE SEQUENCE [LARGE SCALE GENOMIC DNA]</scope>
    <source>
        <strain evidence="4">CGMCC 1.3431</strain>
    </source>
</reference>
<feature type="region of interest" description="Disordered" evidence="1">
    <location>
        <begin position="1"/>
        <end position="24"/>
    </location>
</feature>
<protein>
    <recommendedName>
        <fullName evidence="5">Transmembrane protein (PGPGW)</fullName>
    </recommendedName>
</protein>
<keyword evidence="2" id="KW-0472">Membrane</keyword>